<evidence type="ECO:0000313" key="1">
    <source>
        <dbReference type="EMBL" id="MBB2984954.1"/>
    </source>
</evidence>
<sequence>MSAPSPTEESAVPDRPEIVCLCGSLRFARELRAAR</sequence>
<dbReference type="AlphaFoldDB" id="A0A839PQ63"/>
<dbReference type="EMBL" id="JACHVT010000001">
    <property type="protein sequence ID" value="MBB2984954.1"/>
    <property type="molecule type" value="Genomic_DNA"/>
</dbReference>
<proteinExistence type="predicted"/>
<gene>
    <name evidence="1" type="ORF">FHW14_000094</name>
</gene>
<evidence type="ECO:0000313" key="2">
    <source>
        <dbReference type="Proteomes" id="UP000590811"/>
    </source>
</evidence>
<accession>A0A839PQ63</accession>
<reference evidence="1 2" key="1">
    <citation type="submission" date="2020-08" db="EMBL/GenBank/DDBJ databases">
        <title>Genomic Encyclopedia of Type Strains, Phase IV (KMG-V): Genome sequencing to study the core and pangenomes of soil and plant-associated prokaryotes.</title>
        <authorList>
            <person name="Whitman W."/>
        </authorList>
    </citation>
    <scope>NUCLEOTIDE SEQUENCE [LARGE SCALE GENOMIC DNA]</scope>
    <source>
        <strain evidence="1 2">B3ACCR2</strain>
    </source>
</reference>
<protein>
    <submittedName>
        <fullName evidence="1">Uncharacterized protein</fullName>
    </submittedName>
</protein>
<dbReference type="Proteomes" id="UP000590811">
    <property type="component" value="Unassembled WGS sequence"/>
</dbReference>
<comment type="caution">
    <text evidence="1">The sequence shown here is derived from an EMBL/GenBank/DDBJ whole genome shotgun (WGS) entry which is preliminary data.</text>
</comment>
<name>A0A839PQ63_9MICO</name>
<organism evidence="1 2">
    <name type="scientific">Terracoccus luteus</name>
    <dbReference type="NCBI Taxonomy" id="53356"/>
    <lineage>
        <taxon>Bacteria</taxon>
        <taxon>Bacillati</taxon>
        <taxon>Actinomycetota</taxon>
        <taxon>Actinomycetes</taxon>
        <taxon>Micrococcales</taxon>
        <taxon>Intrasporangiaceae</taxon>
        <taxon>Terracoccus</taxon>
    </lineage>
</organism>